<accession>A0AAE1U536</accession>
<dbReference type="Proteomes" id="UP001292094">
    <property type="component" value="Unassembled WGS sequence"/>
</dbReference>
<reference evidence="2" key="1">
    <citation type="submission" date="2023-11" db="EMBL/GenBank/DDBJ databases">
        <title>Genome assemblies of two species of porcelain crab, Petrolisthes cinctipes and Petrolisthes manimaculis (Anomura: Porcellanidae).</title>
        <authorList>
            <person name="Angst P."/>
        </authorList>
    </citation>
    <scope>NUCLEOTIDE SEQUENCE</scope>
    <source>
        <strain evidence="2">PB745_02</strain>
        <tissue evidence="2">Gill</tissue>
    </source>
</reference>
<comment type="caution">
    <text evidence="2">The sequence shown here is derived from an EMBL/GenBank/DDBJ whole genome shotgun (WGS) entry which is preliminary data.</text>
</comment>
<keyword evidence="3" id="KW-1185">Reference proteome</keyword>
<evidence type="ECO:0000313" key="3">
    <source>
        <dbReference type="Proteomes" id="UP001292094"/>
    </source>
</evidence>
<dbReference type="EMBL" id="JAWZYT010002145">
    <property type="protein sequence ID" value="KAK4306364.1"/>
    <property type="molecule type" value="Genomic_DNA"/>
</dbReference>
<evidence type="ECO:0000256" key="1">
    <source>
        <dbReference type="SAM" id="MobiDB-lite"/>
    </source>
</evidence>
<feature type="compositionally biased region" description="Polar residues" evidence="1">
    <location>
        <begin position="131"/>
        <end position="143"/>
    </location>
</feature>
<sequence length="143" mass="15582">MPRQGRTPCPELNKQQSLPNSIGHTINNNRGIQESNNIAAVHVTDQGSKPMHLVKVTQSLVLEKRALKTTVDIQSNRQPEEVYGDPVIVKELDNPTNDHCGAVTLCVAETNPVVTTEGDTYGEDGEIASWPSVQEPLSKQCPS</sequence>
<dbReference type="AlphaFoldDB" id="A0AAE1U536"/>
<gene>
    <name evidence="2" type="ORF">Pmani_021805</name>
</gene>
<feature type="region of interest" description="Disordered" evidence="1">
    <location>
        <begin position="1"/>
        <end position="24"/>
    </location>
</feature>
<organism evidence="2 3">
    <name type="scientific">Petrolisthes manimaculis</name>
    <dbReference type="NCBI Taxonomy" id="1843537"/>
    <lineage>
        <taxon>Eukaryota</taxon>
        <taxon>Metazoa</taxon>
        <taxon>Ecdysozoa</taxon>
        <taxon>Arthropoda</taxon>
        <taxon>Crustacea</taxon>
        <taxon>Multicrustacea</taxon>
        <taxon>Malacostraca</taxon>
        <taxon>Eumalacostraca</taxon>
        <taxon>Eucarida</taxon>
        <taxon>Decapoda</taxon>
        <taxon>Pleocyemata</taxon>
        <taxon>Anomura</taxon>
        <taxon>Galatheoidea</taxon>
        <taxon>Porcellanidae</taxon>
        <taxon>Petrolisthes</taxon>
    </lineage>
</organism>
<feature type="compositionally biased region" description="Polar residues" evidence="1">
    <location>
        <begin position="13"/>
        <end position="24"/>
    </location>
</feature>
<name>A0AAE1U536_9EUCA</name>
<proteinExistence type="predicted"/>
<evidence type="ECO:0000313" key="2">
    <source>
        <dbReference type="EMBL" id="KAK4306364.1"/>
    </source>
</evidence>
<protein>
    <submittedName>
        <fullName evidence="2">Uncharacterized protein</fullName>
    </submittedName>
</protein>
<feature type="region of interest" description="Disordered" evidence="1">
    <location>
        <begin position="118"/>
        <end position="143"/>
    </location>
</feature>